<evidence type="ECO:0000313" key="4">
    <source>
        <dbReference type="Proteomes" id="UP000746918"/>
    </source>
</evidence>
<accession>A0ABS7I9Y5</accession>
<dbReference type="InterPro" id="IPR013046">
    <property type="entry name" value="GpV/Gp45"/>
</dbReference>
<protein>
    <submittedName>
        <fullName evidence="3">Phage baseplate assembly protein V</fullName>
    </submittedName>
</protein>
<keyword evidence="4" id="KW-1185">Reference proteome</keyword>
<evidence type="ECO:0000259" key="2">
    <source>
        <dbReference type="Pfam" id="PF04717"/>
    </source>
</evidence>
<dbReference type="Pfam" id="PF04717">
    <property type="entry name" value="Phage_base_V"/>
    <property type="match status" value="1"/>
</dbReference>
<dbReference type="InterPro" id="IPR006531">
    <property type="entry name" value="Gp5/Vgr_OB"/>
</dbReference>
<sequence length="221" mass="23412">MLERRDKEITDLKRRVANMVVVGKISHVDHKNARYRVKSGNLVSDWIPDTQARAGKTCSYEGRDVGEQVIVVSSSGDLSQGIIVGSLHTDANQAADKGNIHKTLYPDGTTVEYDDKQNSYTLNLTSGGKFSLTISDGVSIKGDSKKLELQAPEGIKITTQGDLNLNAEKAIAIKAGNGISLHADDGIALHSSDLKHNGTNIGNSHVHGGVTPGGSMTGGPN</sequence>
<dbReference type="InterPro" id="IPR037026">
    <property type="entry name" value="Vgr_OB-fold_dom_sf"/>
</dbReference>
<feature type="domain" description="Gp5/Type VI secretion system Vgr protein OB-fold" evidence="2">
    <location>
        <begin position="22"/>
        <end position="88"/>
    </location>
</feature>
<feature type="compositionally biased region" description="Gly residues" evidence="1">
    <location>
        <begin position="210"/>
        <end position="221"/>
    </location>
</feature>
<name>A0ABS7I9Y5_9HYPH</name>
<evidence type="ECO:0000313" key="3">
    <source>
        <dbReference type="EMBL" id="MBX4336413.1"/>
    </source>
</evidence>
<proteinExistence type="predicted"/>
<reference evidence="3 4" key="1">
    <citation type="submission" date="2021-08" db="EMBL/GenBank/DDBJ databases">
        <title>Bartonella raoulti 094 sp. nov.</title>
        <authorList>
            <person name="Zgheib R."/>
            <person name="Hammoud A."/>
        </authorList>
    </citation>
    <scope>NUCLEOTIDE SEQUENCE [LARGE SCALE GENOMIC DNA]</scope>
    <source>
        <strain evidence="3 4">094</strain>
    </source>
</reference>
<dbReference type="Proteomes" id="UP000746918">
    <property type="component" value="Unassembled WGS sequence"/>
</dbReference>
<dbReference type="Gene3D" id="2.40.50.230">
    <property type="entry name" value="Gp5 N-terminal domain"/>
    <property type="match status" value="1"/>
</dbReference>
<dbReference type="Gene3D" id="6.20.150.10">
    <property type="match status" value="1"/>
</dbReference>
<organism evidence="3 4">
    <name type="scientific">Bartonella raoultii</name>
    <dbReference type="NCBI Taxonomy" id="1457020"/>
    <lineage>
        <taxon>Bacteria</taxon>
        <taxon>Pseudomonadati</taxon>
        <taxon>Pseudomonadota</taxon>
        <taxon>Alphaproteobacteria</taxon>
        <taxon>Hyphomicrobiales</taxon>
        <taxon>Bartonellaceae</taxon>
        <taxon>Bartonella</taxon>
    </lineage>
</organism>
<dbReference type="NCBIfam" id="TIGR01644">
    <property type="entry name" value="phage_P2_V"/>
    <property type="match status" value="1"/>
</dbReference>
<dbReference type="RefSeq" id="WP_220717737.1">
    <property type="nucleotide sequence ID" value="NZ_JAIFRO010000008.1"/>
</dbReference>
<dbReference type="EMBL" id="JAIFRO010000008">
    <property type="protein sequence ID" value="MBX4336413.1"/>
    <property type="molecule type" value="Genomic_DNA"/>
</dbReference>
<feature type="region of interest" description="Disordered" evidence="1">
    <location>
        <begin position="201"/>
        <end position="221"/>
    </location>
</feature>
<gene>
    <name evidence="3" type="ORF">K3248_07400</name>
</gene>
<comment type="caution">
    <text evidence="3">The sequence shown here is derived from an EMBL/GenBank/DDBJ whole genome shotgun (WGS) entry which is preliminary data.</text>
</comment>
<evidence type="ECO:0000256" key="1">
    <source>
        <dbReference type="SAM" id="MobiDB-lite"/>
    </source>
</evidence>